<sequence length="231" mass="25338">MSNLTHLILFVSFLIIKGVAQNAVIIAPATFILGINDLTINCKPAGLLYNQISAISILKNYQPMVNVGKSTVLWSDLSVQSRARTNSPNLDTVSISQLIVNISASNTQCDDQAVYTCRVVGLDSSFNVVLDNEVSKHVFVVVKPDRMDSMTLFPLPSKKGLYSEGQNITLSCAGTVGLYSNPLKITWCIERSDNPNPSNLETDKYFLSETQSDAHSKLQLFPRILLTKIIG</sequence>
<feature type="chain" id="PRO_5045792692" description="Ig-like domain-containing protein" evidence="1">
    <location>
        <begin position="21"/>
        <end position="231"/>
    </location>
</feature>
<dbReference type="Proteomes" id="UP001217089">
    <property type="component" value="Unassembled WGS sequence"/>
</dbReference>
<evidence type="ECO:0000256" key="1">
    <source>
        <dbReference type="SAM" id="SignalP"/>
    </source>
</evidence>
<organism evidence="2 3">
    <name type="scientific">Tegillarca granosa</name>
    <name type="common">Malaysian cockle</name>
    <name type="synonym">Anadara granosa</name>
    <dbReference type="NCBI Taxonomy" id="220873"/>
    <lineage>
        <taxon>Eukaryota</taxon>
        <taxon>Metazoa</taxon>
        <taxon>Spiralia</taxon>
        <taxon>Lophotrochozoa</taxon>
        <taxon>Mollusca</taxon>
        <taxon>Bivalvia</taxon>
        <taxon>Autobranchia</taxon>
        <taxon>Pteriomorphia</taxon>
        <taxon>Arcoida</taxon>
        <taxon>Arcoidea</taxon>
        <taxon>Arcidae</taxon>
        <taxon>Tegillarca</taxon>
    </lineage>
</organism>
<reference evidence="2 3" key="1">
    <citation type="submission" date="2022-12" db="EMBL/GenBank/DDBJ databases">
        <title>Chromosome-level genome of Tegillarca granosa.</title>
        <authorList>
            <person name="Kim J."/>
        </authorList>
    </citation>
    <scope>NUCLEOTIDE SEQUENCE [LARGE SCALE GENOMIC DNA]</scope>
    <source>
        <strain evidence="2">Teg-2019</strain>
        <tissue evidence="2">Adductor muscle</tissue>
    </source>
</reference>
<name>A0ABQ9E7I1_TEGGR</name>
<keyword evidence="3" id="KW-1185">Reference proteome</keyword>
<keyword evidence="1" id="KW-0732">Signal</keyword>
<protein>
    <recommendedName>
        <fullName evidence="4">Ig-like domain-containing protein</fullName>
    </recommendedName>
</protein>
<evidence type="ECO:0000313" key="3">
    <source>
        <dbReference type="Proteomes" id="UP001217089"/>
    </source>
</evidence>
<evidence type="ECO:0008006" key="4">
    <source>
        <dbReference type="Google" id="ProtNLM"/>
    </source>
</evidence>
<comment type="caution">
    <text evidence="2">The sequence shown here is derived from an EMBL/GenBank/DDBJ whole genome shotgun (WGS) entry which is preliminary data.</text>
</comment>
<proteinExistence type="predicted"/>
<accession>A0ABQ9E7I1</accession>
<dbReference type="EMBL" id="JARBDR010000918">
    <property type="protein sequence ID" value="KAJ8301328.1"/>
    <property type="molecule type" value="Genomic_DNA"/>
</dbReference>
<feature type="signal peptide" evidence="1">
    <location>
        <begin position="1"/>
        <end position="20"/>
    </location>
</feature>
<evidence type="ECO:0000313" key="2">
    <source>
        <dbReference type="EMBL" id="KAJ8301328.1"/>
    </source>
</evidence>
<gene>
    <name evidence="2" type="ORF">KUTeg_020315</name>
</gene>